<evidence type="ECO:0000313" key="3">
    <source>
        <dbReference type="Proteomes" id="UP000053989"/>
    </source>
</evidence>
<reference evidence="2 3" key="1">
    <citation type="submission" date="2014-04" db="EMBL/GenBank/DDBJ databases">
        <authorList>
            <consortium name="DOE Joint Genome Institute"/>
            <person name="Kuo A."/>
            <person name="Kohler A."/>
            <person name="Nagy L.G."/>
            <person name="Floudas D."/>
            <person name="Copeland A."/>
            <person name="Barry K.W."/>
            <person name="Cichocki N."/>
            <person name="Veneault-Fourrey C."/>
            <person name="LaButti K."/>
            <person name="Lindquist E.A."/>
            <person name="Lipzen A."/>
            <person name="Lundell T."/>
            <person name="Morin E."/>
            <person name="Murat C."/>
            <person name="Sun H."/>
            <person name="Tunlid A."/>
            <person name="Henrissat B."/>
            <person name="Grigoriev I.V."/>
            <person name="Hibbett D.S."/>
            <person name="Martin F."/>
            <person name="Nordberg H.P."/>
            <person name="Cantor M.N."/>
            <person name="Hua S.X."/>
        </authorList>
    </citation>
    <scope>NUCLEOTIDE SEQUENCE [LARGE SCALE GENOMIC DNA]</scope>
    <source>
        <strain evidence="2 3">Foug A</strain>
    </source>
</reference>
<feature type="compositionally biased region" description="Basic and acidic residues" evidence="1">
    <location>
        <begin position="81"/>
        <end position="93"/>
    </location>
</feature>
<organism evidence="2 3">
    <name type="scientific">Scleroderma citrinum Foug A</name>
    <dbReference type="NCBI Taxonomy" id="1036808"/>
    <lineage>
        <taxon>Eukaryota</taxon>
        <taxon>Fungi</taxon>
        <taxon>Dikarya</taxon>
        <taxon>Basidiomycota</taxon>
        <taxon>Agaricomycotina</taxon>
        <taxon>Agaricomycetes</taxon>
        <taxon>Agaricomycetidae</taxon>
        <taxon>Boletales</taxon>
        <taxon>Sclerodermatineae</taxon>
        <taxon>Sclerodermataceae</taxon>
        <taxon>Scleroderma</taxon>
    </lineage>
</organism>
<reference evidence="3" key="2">
    <citation type="submission" date="2015-01" db="EMBL/GenBank/DDBJ databases">
        <title>Evolutionary Origins and Diversification of the Mycorrhizal Mutualists.</title>
        <authorList>
            <consortium name="DOE Joint Genome Institute"/>
            <consortium name="Mycorrhizal Genomics Consortium"/>
            <person name="Kohler A."/>
            <person name="Kuo A."/>
            <person name="Nagy L.G."/>
            <person name="Floudas D."/>
            <person name="Copeland A."/>
            <person name="Barry K.W."/>
            <person name="Cichocki N."/>
            <person name="Veneault-Fourrey C."/>
            <person name="LaButti K."/>
            <person name="Lindquist E.A."/>
            <person name="Lipzen A."/>
            <person name="Lundell T."/>
            <person name="Morin E."/>
            <person name="Murat C."/>
            <person name="Riley R."/>
            <person name="Ohm R."/>
            <person name="Sun H."/>
            <person name="Tunlid A."/>
            <person name="Henrissat B."/>
            <person name="Grigoriev I.V."/>
            <person name="Hibbett D.S."/>
            <person name="Martin F."/>
        </authorList>
    </citation>
    <scope>NUCLEOTIDE SEQUENCE [LARGE SCALE GENOMIC DNA]</scope>
    <source>
        <strain evidence="3">Foug A</strain>
    </source>
</reference>
<dbReference type="EMBL" id="KN822047">
    <property type="protein sequence ID" value="KIM61879.1"/>
    <property type="molecule type" value="Genomic_DNA"/>
</dbReference>
<name>A0A0C3E057_9AGAM</name>
<accession>A0A0C3E057</accession>
<dbReference type="InParanoid" id="A0A0C3E057"/>
<gene>
    <name evidence="2" type="ORF">SCLCIDRAFT_860443</name>
</gene>
<dbReference type="HOGENOM" id="CLU_1678982_0_0_1"/>
<sequence length="157" mass="17457">MVHSKSTTNFAEYGQNNYSATKQRGSLVSVRWVSAGSNPGCLDHVVQDCRASRNRSPLPEYPSEKKWVRGRKGSTNTHAPGDGKEPRDERWDESQLGYQQMEEAVLRCDEGLSAAENAGKLPGSRTPDPVHSARRFIMECALALACRRLLRTPCPLQ</sequence>
<keyword evidence="3" id="KW-1185">Reference proteome</keyword>
<protein>
    <submittedName>
        <fullName evidence="2">Uncharacterized protein</fullName>
    </submittedName>
</protein>
<dbReference type="Proteomes" id="UP000053989">
    <property type="component" value="Unassembled WGS sequence"/>
</dbReference>
<feature type="region of interest" description="Disordered" evidence="1">
    <location>
        <begin position="52"/>
        <end position="95"/>
    </location>
</feature>
<proteinExistence type="predicted"/>
<evidence type="ECO:0000313" key="2">
    <source>
        <dbReference type="EMBL" id="KIM61879.1"/>
    </source>
</evidence>
<evidence type="ECO:0000256" key="1">
    <source>
        <dbReference type="SAM" id="MobiDB-lite"/>
    </source>
</evidence>
<dbReference type="AlphaFoldDB" id="A0A0C3E057"/>